<accession>A0A4Y8P6U5</accession>
<evidence type="ECO:0000256" key="1">
    <source>
        <dbReference type="SAM" id="Phobius"/>
    </source>
</evidence>
<dbReference type="RefSeq" id="WP_134440922.1">
    <property type="nucleotide sequence ID" value="NZ_CP065957.1"/>
</dbReference>
<feature type="transmembrane region" description="Helical" evidence="1">
    <location>
        <begin position="56"/>
        <end position="77"/>
    </location>
</feature>
<protein>
    <submittedName>
        <fullName evidence="2">Uncharacterized protein</fullName>
    </submittedName>
</protein>
<dbReference type="EMBL" id="LXQC01000198">
    <property type="protein sequence ID" value="TFE65896.1"/>
    <property type="molecule type" value="Genomic_DNA"/>
</dbReference>
<comment type="caution">
    <text evidence="2">The sequence shown here is derived from an EMBL/GenBank/DDBJ whole genome shotgun (WGS) entry which is preliminary data.</text>
</comment>
<dbReference type="OrthoDB" id="196338at2"/>
<evidence type="ECO:0000313" key="3">
    <source>
        <dbReference type="Proteomes" id="UP000297713"/>
    </source>
</evidence>
<name>A0A4Y8P6U5_9BACT</name>
<organism evidence="2 3">
    <name type="scientific">Methylacidiphilum caldifontis</name>
    <dbReference type="NCBI Taxonomy" id="2795386"/>
    <lineage>
        <taxon>Bacteria</taxon>
        <taxon>Pseudomonadati</taxon>
        <taxon>Verrucomicrobiota</taxon>
        <taxon>Methylacidiphilae</taxon>
        <taxon>Methylacidiphilales</taxon>
        <taxon>Methylacidiphilaceae</taxon>
        <taxon>Methylacidiphilum (ex Ratnadevi et al. 2023)</taxon>
    </lineage>
</organism>
<proteinExistence type="predicted"/>
<evidence type="ECO:0000313" key="2">
    <source>
        <dbReference type="EMBL" id="TFE65896.1"/>
    </source>
</evidence>
<feature type="transmembrane region" description="Helical" evidence="1">
    <location>
        <begin position="6"/>
        <end position="25"/>
    </location>
</feature>
<feature type="transmembrane region" description="Helical" evidence="1">
    <location>
        <begin position="89"/>
        <end position="111"/>
    </location>
</feature>
<gene>
    <name evidence="2" type="ORF">A7Q10_02740</name>
</gene>
<dbReference type="AlphaFoldDB" id="A0A4Y8P6U5"/>
<reference evidence="2 3" key="1">
    <citation type="submission" date="2016-05" db="EMBL/GenBank/DDBJ databases">
        <title>Diversity and Homogeneity among Thermoacidophilic Verrucomicrobia Methanotrophs Linked with Geographical Origin.</title>
        <authorList>
            <person name="Erikstad H.-A."/>
            <person name="Smestad N.B."/>
            <person name="Ceballos R.M."/>
            <person name="Birkeland N.-K."/>
        </authorList>
    </citation>
    <scope>NUCLEOTIDE SEQUENCE [LARGE SCALE GENOMIC DNA]</scope>
    <source>
        <strain evidence="2 3">Phi</strain>
    </source>
</reference>
<feature type="transmembrane region" description="Helical" evidence="1">
    <location>
        <begin position="32"/>
        <end position="50"/>
    </location>
</feature>
<keyword evidence="1" id="KW-1133">Transmembrane helix</keyword>
<keyword evidence="3" id="KW-1185">Reference proteome</keyword>
<keyword evidence="1" id="KW-0472">Membrane</keyword>
<sequence length="114" mass="12302">MDKSAFGLIAYGVALILLGVVGYLSNPKKAKTSLFSGGGMGLLSIILGLFSKIPLVFNLALILILLFSAMLLWRAVISWKLVASGNKSKLFVASLLSVMLFLSLFIVGYLYTIR</sequence>
<keyword evidence="1" id="KW-0812">Transmembrane</keyword>
<dbReference type="Proteomes" id="UP000297713">
    <property type="component" value="Unassembled WGS sequence"/>
</dbReference>